<sequence length="102" mass="11855">MNYCRPRKSLRPCPLASIYVINDFVLVGCREVRSGGGGWKVVHKLGSVKRHGEAWGHMPLSWPILLYPVRESFWNWSEICVPAILLRLLDLELTNQVWHTWN</sequence>
<dbReference type="Proteomes" id="UP000479000">
    <property type="component" value="Unassembled WGS sequence"/>
</dbReference>
<keyword evidence="2" id="KW-1185">Reference proteome</keyword>
<dbReference type="AlphaFoldDB" id="A0A6H5GEL1"/>
<name>A0A6H5GEL1_9HEMI</name>
<protein>
    <submittedName>
        <fullName evidence="1">Uncharacterized protein</fullName>
    </submittedName>
</protein>
<dbReference type="EMBL" id="CADCXU010011777">
    <property type="protein sequence ID" value="CAB0001924.1"/>
    <property type="molecule type" value="Genomic_DNA"/>
</dbReference>
<feature type="non-terminal residue" evidence="1">
    <location>
        <position position="102"/>
    </location>
</feature>
<evidence type="ECO:0000313" key="1">
    <source>
        <dbReference type="EMBL" id="CAB0001924.1"/>
    </source>
</evidence>
<accession>A0A6H5GEL1</accession>
<proteinExistence type="predicted"/>
<gene>
    <name evidence="1" type="ORF">NTEN_LOCUS7711</name>
</gene>
<reference evidence="1 2" key="1">
    <citation type="submission" date="2020-02" db="EMBL/GenBank/DDBJ databases">
        <authorList>
            <person name="Ferguson B K."/>
        </authorList>
    </citation>
    <scope>NUCLEOTIDE SEQUENCE [LARGE SCALE GENOMIC DNA]</scope>
</reference>
<evidence type="ECO:0000313" key="2">
    <source>
        <dbReference type="Proteomes" id="UP000479000"/>
    </source>
</evidence>
<organism evidence="1 2">
    <name type="scientific">Nesidiocoris tenuis</name>
    <dbReference type="NCBI Taxonomy" id="355587"/>
    <lineage>
        <taxon>Eukaryota</taxon>
        <taxon>Metazoa</taxon>
        <taxon>Ecdysozoa</taxon>
        <taxon>Arthropoda</taxon>
        <taxon>Hexapoda</taxon>
        <taxon>Insecta</taxon>
        <taxon>Pterygota</taxon>
        <taxon>Neoptera</taxon>
        <taxon>Paraneoptera</taxon>
        <taxon>Hemiptera</taxon>
        <taxon>Heteroptera</taxon>
        <taxon>Panheteroptera</taxon>
        <taxon>Cimicomorpha</taxon>
        <taxon>Miridae</taxon>
        <taxon>Dicyphina</taxon>
        <taxon>Nesidiocoris</taxon>
    </lineage>
</organism>